<dbReference type="InterPro" id="IPR045425">
    <property type="entry name" value="DUF6508"/>
</dbReference>
<dbReference type="Pfam" id="PF20118">
    <property type="entry name" value="DUF6508"/>
    <property type="match status" value="1"/>
</dbReference>
<dbReference type="EMBL" id="CP114040">
    <property type="protein sequence ID" value="WAS96694.1"/>
    <property type="molecule type" value="Genomic_DNA"/>
</dbReference>
<protein>
    <submittedName>
        <fullName evidence="1">DUF6508 domain-containing protein</fullName>
    </submittedName>
</protein>
<proteinExistence type="predicted"/>
<name>A0ABY7HCD9_9BACT</name>
<gene>
    <name evidence="1" type="ORF">O0S08_11135</name>
</gene>
<keyword evidence="2" id="KW-1185">Reference proteome</keyword>
<dbReference type="RefSeq" id="WP_269039058.1">
    <property type="nucleotide sequence ID" value="NZ_CP114040.1"/>
</dbReference>
<dbReference type="Proteomes" id="UP001164459">
    <property type="component" value="Chromosome"/>
</dbReference>
<accession>A0ABY7HCD9</accession>
<sequence>MVPADGPRSPSAADIDAVLAFLPVLERADFQASRWSREGSWIPRLVDAPEVRQLQQVLAERGFVVRFDSQAWRVEAEHYQSDPEALARAPLVDVCKLLTVHLRTDRFVGGHFASAVASGQIAALLRRLRAIRDEDLAGR</sequence>
<reference evidence="1" key="1">
    <citation type="submission" date="2022-11" db="EMBL/GenBank/DDBJ databases">
        <title>Minimal conservation of predation-associated metabolite biosynthetic gene clusters underscores biosynthetic potential of Myxococcota including descriptions for ten novel species: Archangium lansinium sp. nov., Myxococcus landrumus sp. nov., Nannocystis bai.</title>
        <authorList>
            <person name="Ahearne A."/>
            <person name="Stevens C."/>
            <person name="Dowd S."/>
        </authorList>
    </citation>
    <scope>NUCLEOTIDE SEQUENCE</scope>
    <source>
        <strain evidence="1">Fl3</strain>
    </source>
</reference>
<evidence type="ECO:0000313" key="2">
    <source>
        <dbReference type="Proteomes" id="UP001164459"/>
    </source>
</evidence>
<organism evidence="1 2">
    <name type="scientific">Nannocystis punicea</name>
    <dbReference type="NCBI Taxonomy" id="2995304"/>
    <lineage>
        <taxon>Bacteria</taxon>
        <taxon>Pseudomonadati</taxon>
        <taxon>Myxococcota</taxon>
        <taxon>Polyangia</taxon>
        <taxon>Nannocystales</taxon>
        <taxon>Nannocystaceae</taxon>
        <taxon>Nannocystis</taxon>
    </lineage>
</organism>
<evidence type="ECO:0000313" key="1">
    <source>
        <dbReference type="EMBL" id="WAS96694.1"/>
    </source>
</evidence>